<dbReference type="InterPro" id="IPR026024">
    <property type="entry name" value="Chemotaxis_MeTrfase_CheR"/>
</dbReference>
<comment type="catalytic activity">
    <reaction evidence="1">
        <text>L-glutamyl-[protein] + S-adenosyl-L-methionine = [protein]-L-glutamate 5-O-methyl ester + S-adenosyl-L-homocysteine</text>
        <dbReference type="Rhea" id="RHEA:24452"/>
        <dbReference type="Rhea" id="RHEA-COMP:10208"/>
        <dbReference type="Rhea" id="RHEA-COMP:10311"/>
        <dbReference type="ChEBI" id="CHEBI:29973"/>
        <dbReference type="ChEBI" id="CHEBI:57856"/>
        <dbReference type="ChEBI" id="CHEBI:59789"/>
        <dbReference type="ChEBI" id="CHEBI:82795"/>
        <dbReference type="EC" id="2.1.1.80"/>
    </reaction>
</comment>
<dbReference type="PANTHER" id="PTHR24422:SF10">
    <property type="entry name" value="CHEMOTAXIS PROTEIN METHYLTRANSFERASE 2"/>
    <property type="match status" value="1"/>
</dbReference>
<dbReference type="InterPro" id="IPR000780">
    <property type="entry name" value="CheR_MeTrfase"/>
</dbReference>
<dbReference type="SUPFAM" id="SSF53335">
    <property type="entry name" value="S-adenosyl-L-methionine-dependent methyltransferases"/>
    <property type="match status" value="1"/>
</dbReference>
<dbReference type="InterPro" id="IPR036804">
    <property type="entry name" value="CheR_N_sf"/>
</dbReference>
<dbReference type="SUPFAM" id="SSF47757">
    <property type="entry name" value="Chemotaxis receptor methyltransferase CheR, N-terminal domain"/>
    <property type="match status" value="1"/>
</dbReference>
<dbReference type="InterPro" id="IPR022642">
    <property type="entry name" value="CheR_C"/>
</dbReference>
<proteinExistence type="predicted"/>
<gene>
    <name evidence="7" type="ORF">GPEL0_01r4789</name>
</gene>
<sequence length="299" mass="34350">MAGQPEGKIMALDMKPFDAKAAPKINEKDFEQLRDYIYNVCGIYFHSSKKYFLESRLARRMEATGCKSHSDYYQYVRGAATGRTELTKLLDEITTNETCFFRNMPQLTALENKFLPEIVAAKGKIGFKKLRIWSAGSSSGEEAYTMAMILLEKRATILKDWIIEIVGTDINETVLAQAKEGIYNSYSVRNTPDYYLKKYFKEDAPGKFVLSPEVKKLATFSQLNLYDDNKMLFMKSFDFIFCANVLIYFDTSSKSKVVQHFYNNLQPYGYFFVGQSESLHGVNDKFKTVHFPGGFTYNK</sequence>
<evidence type="ECO:0000256" key="4">
    <source>
        <dbReference type="ARBA" id="ARBA00022679"/>
    </source>
</evidence>
<name>A0ABQ0MMY8_9BACT</name>
<reference evidence="7 8" key="1">
    <citation type="submission" date="2017-04" db="EMBL/GenBank/DDBJ databases">
        <authorList>
            <consortium name="Geobacter pelophilus Genome Sequencing"/>
            <person name="Aoyagi T."/>
            <person name="Koike H."/>
            <person name="Hori T."/>
        </authorList>
    </citation>
    <scope>NUCLEOTIDE SEQUENCE [LARGE SCALE GENOMIC DNA]</scope>
    <source>
        <strain evidence="7 8">Drf2</strain>
    </source>
</reference>
<evidence type="ECO:0000313" key="8">
    <source>
        <dbReference type="Proteomes" id="UP000194153"/>
    </source>
</evidence>
<dbReference type="Pfam" id="PF03705">
    <property type="entry name" value="CheR_N"/>
    <property type="match status" value="1"/>
</dbReference>
<keyword evidence="4" id="KW-0808">Transferase</keyword>
<keyword evidence="8" id="KW-1185">Reference proteome</keyword>
<keyword evidence="3" id="KW-0489">Methyltransferase</keyword>
<protein>
    <recommendedName>
        <fullName evidence="2">protein-glutamate O-methyltransferase</fullName>
        <ecNumber evidence="2">2.1.1.80</ecNumber>
    </recommendedName>
</protein>
<keyword evidence="5" id="KW-0949">S-adenosyl-L-methionine</keyword>
<dbReference type="SMART" id="SM00138">
    <property type="entry name" value="MeTrc"/>
    <property type="match status" value="1"/>
</dbReference>
<evidence type="ECO:0000256" key="5">
    <source>
        <dbReference type="ARBA" id="ARBA00022691"/>
    </source>
</evidence>
<evidence type="ECO:0000256" key="1">
    <source>
        <dbReference type="ARBA" id="ARBA00001541"/>
    </source>
</evidence>
<dbReference type="InterPro" id="IPR022641">
    <property type="entry name" value="CheR_N"/>
</dbReference>
<dbReference type="Gene3D" id="3.40.50.150">
    <property type="entry name" value="Vaccinia Virus protein VP39"/>
    <property type="match status" value="1"/>
</dbReference>
<dbReference type="InterPro" id="IPR029063">
    <property type="entry name" value="SAM-dependent_MTases_sf"/>
</dbReference>
<dbReference type="EC" id="2.1.1.80" evidence="2"/>
<dbReference type="InterPro" id="IPR050903">
    <property type="entry name" value="Bact_Chemotaxis_MeTrfase"/>
</dbReference>
<dbReference type="Gene3D" id="1.10.155.10">
    <property type="entry name" value="Chemotaxis receptor methyltransferase CheR, N-terminal domain"/>
    <property type="match status" value="1"/>
</dbReference>
<evidence type="ECO:0000259" key="6">
    <source>
        <dbReference type="PROSITE" id="PS50123"/>
    </source>
</evidence>
<dbReference type="Proteomes" id="UP000194153">
    <property type="component" value="Unassembled WGS sequence"/>
</dbReference>
<organism evidence="7 8">
    <name type="scientific">Geoanaerobacter pelophilus</name>
    <dbReference type="NCBI Taxonomy" id="60036"/>
    <lineage>
        <taxon>Bacteria</taxon>
        <taxon>Pseudomonadati</taxon>
        <taxon>Thermodesulfobacteriota</taxon>
        <taxon>Desulfuromonadia</taxon>
        <taxon>Geobacterales</taxon>
        <taxon>Geobacteraceae</taxon>
        <taxon>Geoanaerobacter</taxon>
    </lineage>
</organism>
<accession>A0ABQ0MMY8</accession>
<evidence type="ECO:0000256" key="2">
    <source>
        <dbReference type="ARBA" id="ARBA00012534"/>
    </source>
</evidence>
<reference evidence="8" key="2">
    <citation type="submission" date="2017-05" db="EMBL/GenBank/DDBJ databases">
        <title>Draft genome sequence of Geobacter pelophilus, a iron(III)-reducing bacteria.</title>
        <authorList>
            <person name="Aoyagi T."/>
            <person name="Koike H."/>
            <person name="Morita T."/>
            <person name="Sato Y."/>
            <person name="Habe H."/>
            <person name="Hori T."/>
        </authorList>
    </citation>
    <scope>NUCLEOTIDE SEQUENCE [LARGE SCALE GENOMIC DNA]</scope>
    <source>
        <strain evidence="8">Drf2</strain>
    </source>
</reference>
<feature type="domain" description="CheR-type methyltransferase" evidence="6">
    <location>
        <begin position="18"/>
        <end position="299"/>
    </location>
</feature>
<dbReference type="PANTHER" id="PTHR24422">
    <property type="entry name" value="CHEMOTAXIS PROTEIN METHYLTRANSFERASE"/>
    <property type="match status" value="1"/>
</dbReference>
<dbReference type="EMBL" id="BDQG01000001">
    <property type="protein sequence ID" value="GAW68439.1"/>
    <property type="molecule type" value="Genomic_DNA"/>
</dbReference>
<dbReference type="PIRSF" id="PIRSF000410">
    <property type="entry name" value="CheR"/>
    <property type="match status" value="1"/>
</dbReference>
<dbReference type="PROSITE" id="PS50123">
    <property type="entry name" value="CHER"/>
    <property type="match status" value="1"/>
</dbReference>
<evidence type="ECO:0000256" key="3">
    <source>
        <dbReference type="ARBA" id="ARBA00022603"/>
    </source>
</evidence>
<comment type="caution">
    <text evidence="7">The sequence shown here is derived from an EMBL/GenBank/DDBJ whole genome shotgun (WGS) entry which is preliminary data.</text>
</comment>
<evidence type="ECO:0000313" key="7">
    <source>
        <dbReference type="EMBL" id="GAW68439.1"/>
    </source>
</evidence>
<dbReference type="PRINTS" id="PR00996">
    <property type="entry name" value="CHERMTFRASE"/>
</dbReference>
<dbReference type="Pfam" id="PF01739">
    <property type="entry name" value="CheR"/>
    <property type="match status" value="1"/>
</dbReference>